<keyword evidence="2" id="KW-0238">DNA-binding</keyword>
<dbReference type="PROSITE" id="PS51078">
    <property type="entry name" value="ICLR_ED"/>
    <property type="match status" value="1"/>
</dbReference>
<dbReference type="Gene3D" id="3.30.450.40">
    <property type="match status" value="1"/>
</dbReference>
<feature type="domain" description="IclR-ED" evidence="5">
    <location>
        <begin position="69"/>
        <end position="254"/>
    </location>
</feature>
<evidence type="ECO:0000256" key="1">
    <source>
        <dbReference type="ARBA" id="ARBA00023015"/>
    </source>
</evidence>
<dbReference type="Gene3D" id="1.10.10.10">
    <property type="entry name" value="Winged helix-like DNA-binding domain superfamily/Winged helix DNA-binding domain"/>
    <property type="match status" value="1"/>
</dbReference>
<dbReference type="Pfam" id="PF09339">
    <property type="entry name" value="HTH_IclR"/>
    <property type="match status" value="1"/>
</dbReference>
<dbReference type="PANTHER" id="PTHR30136:SF23">
    <property type="entry name" value="DNA-BINDING TRANSCRIPTIONAL ACTIVATOR MHPR"/>
    <property type="match status" value="1"/>
</dbReference>
<protein>
    <submittedName>
        <fullName evidence="6">Helix-turn-helix domain-containing protein</fullName>
    </submittedName>
</protein>
<evidence type="ECO:0000313" key="6">
    <source>
        <dbReference type="EMBL" id="MFG6428884.1"/>
    </source>
</evidence>
<evidence type="ECO:0000313" key="7">
    <source>
        <dbReference type="Proteomes" id="UP001606210"/>
    </source>
</evidence>
<feature type="domain" description="HTH iclR-type" evidence="4">
    <location>
        <begin position="7"/>
        <end position="68"/>
    </location>
</feature>
<dbReference type="SMART" id="SM00346">
    <property type="entry name" value="HTH_ICLR"/>
    <property type="match status" value="1"/>
</dbReference>
<dbReference type="SUPFAM" id="SSF46785">
    <property type="entry name" value="Winged helix' DNA-binding domain"/>
    <property type="match status" value="1"/>
</dbReference>
<evidence type="ECO:0000259" key="5">
    <source>
        <dbReference type="PROSITE" id="PS51078"/>
    </source>
</evidence>
<dbReference type="InterPro" id="IPR050707">
    <property type="entry name" value="HTH_MetabolicPath_Reg"/>
</dbReference>
<dbReference type="PANTHER" id="PTHR30136">
    <property type="entry name" value="HELIX-TURN-HELIX TRANSCRIPTIONAL REGULATOR, ICLR FAMILY"/>
    <property type="match status" value="1"/>
</dbReference>
<proteinExistence type="predicted"/>
<reference evidence="6 7" key="1">
    <citation type="submission" date="2024-08" db="EMBL/GenBank/DDBJ databases">
        <authorList>
            <person name="Lu H."/>
        </authorList>
    </citation>
    <scope>NUCLEOTIDE SEQUENCE [LARGE SCALE GENOMIC DNA]</scope>
    <source>
        <strain evidence="6 7">LYH14W</strain>
    </source>
</reference>
<sequence length="277" mass="30592">MGERDEIKSLKKALRAITFLNQQGDATVTQVAQGIEVPRATAYRLLQTLASEGYVDKLPNSDIYRLTSLVRRLAAGFQDEDLLIEIARPLLAEAQQELGWAIALSTPRGTDMVVRLNTDHDSPLALIRYGVGASLPILLSTCGYCYLAHCTPTERESIVSSALQQADPTAPVRFDRPQIQRLIDGVLSDGFCHLEFDHYREGNLGVPLLLAGRPVGGIVMRYIKSTLRNTDRLREVYAPRLQRLAREVAERHPLHVAQTAQAAQAIQGVNTKARDAS</sequence>
<dbReference type="InterPro" id="IPR005471">
    <property type="entry name" value="Tscrpt_reg_IclR_N"/>
</dbReference>
<organism evidence="6 7">
    <name type="scientific">Pelomonas parva</name>
    <dbReference type="NCBI Taxonomy" id="3299032"/>
    <lineage>
        <taxon>Bacteria</taxon>
        <taxon>Pseudomonadati</taxon>
        <taxon>Pseudomonadota</taxon>
        <taxon>Betaproteobacteria</taxon>
        <taxon>Burkholderiales</taxon>
        <taxon>Sphaerotilaceae</taxon>
        <taxon>Roseateles</taxon>
    </lineage>
</organism>
<keyword evidence="3" id="KW-0804">Transcription</keyword>
<dbReference type="InterPro" id="IPR014757">
    <property type="entry name" value="Tscrpt_reg_IclR_C"/>
</dbReference>
<keyword evidence="7" id="KW-1185">Reference proteome</keyword>
<dbReference type="Proteomes" id="UP001606210">
    <property type="component" value="Unassembled WGS sequence"/>
</dbReference>
<keyword evidence="1" id="KW-0805">Transcription regulation</keyword>
<dbReference type="EMBL" id="JBIGHV010000001">
    <property type="protein sequence ID" value="MFG6428884.1"/>
    <property type="molecule type" value="Genomic_DNA"/>
</dbReference>
<dbReference type="SUPFAM" id="SSF55781">
    <property type="entry name" value="GAF domain-like"/>
    <property type="match status" value="1"/>
</dbReference>
<dbReference type="InterPro" id="IPR036388">
    <property type="entry name" value="WH-like_DNA-bd_sf"/>
</dbReference>
<evidence type="ECO:0000256" key="3">
    <source>
        <dbReference type="ARBA" id="ARBA00023163"/>
    </source>
</evidence>
<evidence type="ECO:0000256" key="2">
    <source>
        <dbReference type="ARBA" id="ARBA00023125"/>
    </source>
</evidence>
<dbReference type="InterPro" id="IPR036390">
    <property type="entry name" value="WH_DNA-bd_sf"/>
</dbReference>
<dbReference type="InterPro" id="IPR029016">
    <property type="entry name" value="GAF-like_dom_sf"/>
</dbReference>
<comment type="caution">
    <text evidence="6">The sequence shown here is derived from an EMBL/GenBank/DDBJ whole genome shotgun (WGS) entry which is preliminary data.</text>
</comment>
<gene>
    <name evidence="6" type="ORF">ACG00Y_03120</name>
</gene>
<dbReference type="RefSeq" id="WP_394475876.1">
    <property type="nucleotide sequence ID" value="NZ_JBIGHV010000001.1"/>
</dbReference>
<evidence type="ECO:0000259" key="4">
    <source>
        <dbReference type="PROSITE" id="PS51077"/>
    </source>
</evidence>
<dbReference type="PROSITE" id="PS51077">
    <property type="entry name" value="HTH_ICLR"/>
    <property type="match status" value="1"/>
</dbReference>
<accession>A0ABW7EWZ8</accession>
<name>A0ABW7EWZ8_9BURK</name>